<dbReference type="AlphaFoldDB" id="A0A931FXS7"/>
<evidence type="ECO:0000256" key="1">
    <source>
        <dbReference type="SAM" id="MobiDB-lite"/>
    </source>
</evidence>
<gene>
    <name evidence="3" type="ORF">I4J89_16330</name>
</gene>
<proteinExistence type="predicted"/>
<protein>
    <submittedName>
        <fullName evidence="3">Uncharacterized protein</fullName>
    </submittedName>
</protein>
<feature type="region of interest" description="Disordered" evidence="1">
    <location>
        <begin position="68"/>
        <end position="122"/>
    </location>
</feature>
<keyword evidence="2" id="KW-1133">Transmembrane helix</keyword>
<name>A0A931FXS7_9ACTN</name>
<reference evidence="3" key="1">
    <citation type="submission" date="2020-11" db="EMBL/GenBank/DDBJ databases">
        <title>Isolation and identification of active actinomycetes.</title>
        <authorList>
            <person name="Sun X."/>
        </authorList>
    </citation>
    <scope>NUCLEOTIDE SEQUENCE</scope>
    <source>
        <strain evidence="3">NEAU-A11</strain>
    </source>
</reference>
<evidence type="ECO:0000313" key="4">
    <source>
        <dbReference type="Proteomes" id="UP000598146"/>
    </source>
</evidence>
<evidence type="ECO:0000313" key="3">
    <source>
        <dbReference type="EMBL" id="MBG0563022.1"/>
    </source>
</evidence>
<keyword evidence="2" id="KW-0472">Membrane</keyword>
<comment type="caution">
    <text evidence="3">The sequence shown here is derived from an EMBL/GenBank/DDBJ whole genome shotgun (WGS) entry which is preliminary data.</text>
</comment>
<feature type="transmembrane region" description="Helical" evidence="2">
    <location>
        <begin position="40"/>
        <end position="63"/>
    </location>
</feature>
<feature type="compositionally biased region" description="Low complexity" evidence="1">
    <location>
        <begin position="89"/>
        <end position="121"/>
    </location>
</feature>
<keyword evidence="2" id="KW-0812">Transmembrane</keyword>
<dbReference type="EMBL" id="JADQTO010000007">
    <property type="protein sequence ID" value="MBG0563022.1"/>
    <property type="molecule type" value="Genomic_DNA"/>
</dbReference>
<sequence>MAERHYPELGAVLREEAERHVPDRAAMLTRIAHRRSRRAFAALRPVAAAASVVATVVAGFAGIRLTGDRSGGAEPPAAASMAPTTEALSPAPTVAPSSTPDDVTAPTRPNRTTSTTTTPPIRWQPVSGFLRSAAVLDSHSNDTWAQGNLTLTTAETITTLDLVISVARTAGVRDTGKWTSVPTEMITMTVAEEKGALIYRYTLNEGRTLAPGEYVFAAQYQHAAGKRDPGGDTYGAIARAGEKRAEVIGVFQG</sequence>
<dbReference type="Proteomes" id="UP000598146">
    <property type="component" value="Unassembled WGS sequence"/>
</dbReference>
<dbReference type="RefSeq" id="WP_196414833.1">
    <property type="nucleotide sequence ID" value="NZ_JADQTO010000007.1"/>
</dbReference>
<evidence type="ECO:0000256" key="2">
    <source>
        <dbReference type="SAM" id="Phobius"/>
    </source>
</evidence>
<keyword evidence="4" id="KW-1185">Reference proteome</keyword>
<organism evidence="3 4">
    <name type="scientific">Actinoplanes aureus</name>
    <dbReference type="NCBI Taxonomy" id="2792083"/>
    <lineage>
        <taxon>Bacteria</taxon>
        <taxon>Bacillati</taxon>
        <taxon>Actinomycetota</taxon>
        <taxon>Actinomycetes</taxon>
        <taxon>Micromonosporales</taxon>
        <taxon>Micromonosporaceae</taxon>
        <taxon>Actinoplanes</taxon>
    </lineage>
</organism>
<accession>A0A931FXS7</accession>